<organism evidence="1 2">
    <name type="scientific">Kutzneria viridogrisea</name>
    <dbReference type="NCBI Taxonomy" id="47990"/>
    <lineage>
        <taxon>Bacteria</taxon>
        <taxon>Bacillati</taxon>
        <taxon>Actinomycetota</taxon>
        <taxon>Actinomycetes</taxon>
        <taxon>Pseudonocardiales</taxon>
        <taxon>Pseudonocardiaceae</taxon>
        <taxon>Kutzneria</taxon>
    </lineage>
</organism>
<protein>
    <submittedName>
        <fullName evidence="1">Uncharacterized protein</fullName>
    </submittedName>
</protein>
<proteinExistence type="predicted"/>
<gene>
    <name evidence="1" type="ORF">BC739_009387</name>
</gene>
<evidence type="ECO:0000313" key="1">
    <source>
        <dbReference type="EMBL" id="MBA8932128.1"/>
    </source>
</evidence>
<dbReference type="RefSeq" id="WP_182840653.1">
    <property type="nucleotide sequence ID" value="NZ_BAAABQ010000083.1"/>
</dbReference>
<dbReference type="EMBL" id="JACJID010000011">
    <property type="protein sequence ID" value="MBA8932128.1"/>
    <property type="molecule type" value="Genomic_DNA"/>
</dbReference>
<sequence>MDDRERLIRLLMMVEGRIQEWHRPVGTRKVVDLKECGGDAERTLVEYKTPAEAAGHWLADMTECIPTADLWYRSGGTQGDCLDAHRLPALVLGAVSALPEDVVLLIGSWVKKVLCIEHADSREVGRLWVEDAKTTAWRLLIEHGERPGQHTTYREPLDATE</sequence>
<reference evidence="1 2" key="1">
    <citation type="submission" date="2020-08" db="EMBL/GenBank/DDBJ databases">
        <title>Genomic Encyclopedia of Archaeal and Bacterial Type Strains, Phase II (KMG-II): from individual species to whole genera.</title>
        <authorList>
            <person name="Goeker M."/>
        </authorList>
    </citation>
    <scope>NUCLEOTIDE SEQUENCE [LARGE SCALE GENOMIC DNA]</scope>
    <source>
        <strain evidence="1 2">DSM 43850</strain>
    </source>
</reference>
<dbReference type="Proteomes" id="UP000517916">
    <property type="component" value="Unassembled WGS sequence"/>
</dbReference>
<comment type="caution">
    <text evidence="1">The sequence shown here is derived from an EMBL/GenBank/DDBJ whole genome shotgun (WGS) entry which is preliminary data.</text>
</comment>
<accession>A0ABR6BYZ0</accession>
<keyword evidence="2" id="KW-1185">Reference proteome</keyword>
<name>A0ABR6BYZ0_9PSEU</name>
<evidence type="ECO:0000313" key="2">
    <source>
        <dbReference type="Proteomes" id="UP000517916"/>
    </source>
</evidence>